<reference evidence="5 6" key="1">
    <citation type="journal article" date="2019" name="Nat. Plants">
        <title>Genome sequencing of Musa balbisiana reveals subgenome evolution and function divergence in polyploid bananas.</title>
        <authorList>
            <person name="Yao X."/>
        </authorList>
    </citation>
    <scope>NUCLEOTIDE SEQUENCE [LARGE SCALE GENOMIC DNA]</scope>
    <source>
        <strain evidence="6">cv. DH-PKW</strain>
        <tissue evidence="5">Leaves</tissue>
    </source>
</reference>
<evidence type="ECO:0000256" key="4">
    <source>
        <dbReference type="SAM" id="Phobius"/>
    </source>
</evidence>
<comment type="similarity">
    <text evidence="1">Belongs to the universal ribosomal protein uL18 family.</text>
</comment>
<protein>
    <submittedName>
        <fullName evidence="5">Uncharacterized protein</fullName>
    </submittedName>
</protein>
<evidence type="ECO:0000256" key="3">
    <source>
        <dbReference type="ARBA" id="ARBA00023274"/>
    </source>
</evidence>
<proteinExistence type="inferred from homology"/>
<dbReference type="GO" id="GO:0005840">
    <property type="term" value="C:ribosome"/>
    <property type="evidence" value="ECO:0007669"/>
    <property type="project" value="UniProtKB-KW"/>
</dbReference>
<evidence type="ECO:0000313" key="6">
    <source>
        <dbReference type="Proteomes" id="UP000317650"/>
    </source>
</evidence>
<comment type="caution">
    <text evidence="5">The sequence shown here is derived from an EMBL/GenBank/DDBJ whole genome shotgun (WGS) entry which is preliminary data.</text>
</comment>
<keyword evidence="2" id="KW-0689">Ribosomal protein</keyword>
<organism evidence="5 6">
    <name type="scientific">Musa balbisiana</name>
    <name type="common">Banana</name>
    <dbReference type="NCBI Taxonomy" id="52838"/>
    <lineage>
        <taxon>Eukaryota</taxon>
        <taxon>Viridiplantae</taxon>
        <taxon>Streptophyta</taxon>
        <taxon>Embryophyta</taxon>
        <taxon>Tracheophyta</taxon>
        <taxon>Spermatophyta</taxon>
        <taxon>Magnoliopsida</taxon>
        <taxon>Liliopsida</taxon>
        <taxon>Zingiberales</taxon>
        <taxon>Musaceae</taxon>
        <taxon>Musa</taxon>
    </lineage>
</organism>
<dbReference type="InterPro" id="IPR005484">
    <property type="entry name" value="Ribosomal_uL18_bac/plant/anim"/>
</dbReference>
<dbReference type="InterPro" id="IPR036967">
    <property type="entry name" value="Ribosomal_uS11_sf"/>
</dbReference>
<dbReference type="GO" id="GO:1990904">
    <property type="term" value="C:ribonucleoprotein complex"/>
    <property type="evidence" value="ECO:0007669"/>
    <property type="project" value="UniProtKB-KW"/>
</dbReference>
<dbReference type="Proteomes" id="UP000317650">
    <property type="component" value="Chromosome 4"/>
</dbReference>
<dbReference type="SUPFAM" id="SSF53137">
    <property type="entry name" value="Translational machinery components"/>
    <property type="match status" value="1"/>
</dbReference>
<dbReference type="Gene3D" id="3.30.420.80">
    <property type="entry name" value="Ribosomal protein S11"/>
    <property type="match status" value="1"/>
</dbReference>
<keyword evidence="4" id="KW-0812">Transmembrane</keyword>
<keyword evidence="6" id="KW-1185">Reference proteome</keyword>
<gene>
    <name evidence="5" type="ORF">C4D60_Mb04t29100</name>
</gene>
<evidence type="ECO:0000313" key="5">
    <source>
        <dbReference type="EMBL" id="THU74033.1"/>
    </source>
</evidence>
<dbReference type="AlphaFoldDB" id="A0A4S8KFM3"/>
<dbReference type="GO" id="GO:0003735">
    <property type="term" value="F:structural constituent of ribosome"/>
    <property type="evidence" value="ECO:0007669"/>
    <property type="project" value="InterPro"/>
</dbReference>
<keyword evidence="4" id="KW-0472">Membrane</keyword>
<accession>A0A4S8KFM3</accession>
<evidence type="ECO:0000256" key="1">
    <source>
        <dbReference type="ARBA" id="ARBA00007116"/>
    </source>
</evidence>
<keyword evidence="4" id="KW-1133">Transmembrane helix</keyword>
<dbReference type="PANTHER" id="PTHR12899:SF7">
    <property type="entry name" value="EXPRESSED PROTEIN"/>
    <property type="match status" value="1"/>
</dbReference>
<dbReference type="GO" id="GO:0008097">
    <property type="term" value="F:5S rRNA binding"/>
    <property type="evidence" value="ECO:0007669"/>
    <property type="project" value="TreeGrafter"/>
</dbReference>
<dbReference type="STRING" id="52838.A0A4S8KFM3"/>
<keyword evidence="3" id="KW-0687">Ribonucleoprotein</keyword>
<name>A0A4S8KFM3_MUSBA</name>
<evidence type="ECO:0000256" key="2">
    <source>
        <dbReference type="ARBA" id="ARBA00022980"/>
    </source>
</evidence>
<feature type="transmembrane region" description="Helical" evidence="4">
    <location>
        <begin position="6"/>
        <end position="26"/>
    </location>
</feature>
<dbReference type="PANTHER" id="PTHR12899">
    <property type="entry name" value="39S RIBOSOMAL PROTEIN L18, MITOCHONDRIAL"/>
    <property type="match status" value="1"/>
</dbReference>
<dbReference type="EMBL" id="PYDT01000001">
    <property type="protein sequence ID" value="THU74033.1"/>
    <property type="molecule type" value="Genomic_DNA"/>
</dbReference>
<dbReference type="GO" id="GO:0006412">
    <property type="term" value="P:translation"/>
    <property type="evidence" value="ECO:0007669"/>
    <property type="project" value="InterPro"/>
</dbReference>
<sequence>MSEISGERIFASSIVLLGSTGIVILGKSLRRMFTGLRSFSDYQIIPSGRDNLENSFWIEVVDTNLLGVSLNPMKSLDLIDGGKETLSSSLEINDETCSCSSAALAEESPDFDEIEDLMLHKKLFHNLNKGSKEFKGKKKVRMLTINQLTYPYHLAFCLDTYVSKGSVCACTFHRIMSKMIAVAHTILKDIKFDLKSREDATACTAVGIVLAQRAIEDDIHNVVGGHLLGESDMYRLFCAIYLHGTLIVWFSILFHDHIQTAEDL</sequence>